<dbReference type="InterPro" id="IPR058031">
    <property type="entry name" value="AAA_lid_NorR"/>
</dbReference>
<dbReference type="InterPro" id="IPR009057">
    <property type="entry name" value="Homeodomain-like_sf"/>
</dbReference>
<organism evidence="8">
    <name type="scientific">hydrothermal vent metagenome</name>
    <dbReference type="NCBI Taxonomy" id="652676"/>
    <lineage>
        <taxon>unclassified sequences</taxon>
        <taxon>metagenomes</taxon>
        <taxon>ecological metagenomes</taxon>
    </lineage>
</organism>
<dbReference type="PROSITE" id="PS00676">
    <property type="entry name" value="SIGMA54_INTERACT_2"/>
    <property type="match status" value="1"/>
</dbReference>
<reference evidence="8" key="1">
    <citation type="submission" date="2018-06" db="EMBL/GenBank/DDBJ databases">
        <authorList>
            <person name="Zhirakovskaya E."/>
        </authorList>
    </citation>
    <scope>NUCLEOTIDE SEQUENCE</scope>
</reference>
<keyword evidence="5" id="KW-0804">Transcription</keyword>
<keyword evidence="1" id="KW-0547">Nucleotide-binding</keyword>
<dbReference type="InterPro" id="IPR027417">
    <property type="entry name" value="P-loop_NTPase"/>
</dbReference>
<dbReference type="PROSITE" id="PS00675">
    <property type="entry name" value="SIGMA54_INTERACT_1"/>
    <property type="match status" value="1"/>
</dbReference>
<dbReference type="Gene3D" id="1.10.8.60">
    <property type="match status" value="1"/>
</dbReference>
<dbReference type="PROSITE" id="PS50045">
    <property type="entry name" value="SIGMA54_INTERACT_4"/>
    <property type="match status" value="1"/>
</dbReference>
<accession>A0A3B1BTY0</accession>
<evidence type="ECO:0000313" key="8">
    <source>
        <dbReference type="EMBL" id="VAX15314.1"/>
    </source>
</evidence>
<dbReference type="GO" id="GO:0043565">
    <property type="term" value="F:sequence-specific DNA binding"/>
    <property type="evidence" value="ECO:0007669"/>
    <property type="project" value="InterPro"/>
</dbReference>
<dbReference type="FunFam" id="3.40.50.300:FF:000006">
    <property type="entry name" value="DNA-binding transcriptional regulator NtrC"/>
    <property type="match status" value="1"/>
</dbReference>
<dbReference type="PROSITE" id="PS50110">
    <property type="entry name" value="RESPONSE_REGULATORY"/>
    <property type="match status" value="1"/>
</dbReference>
<dbReference type="SUPFAM" id="SSF46689">
    <property type="entry name" value="Homeodomain-like"/>
    <property type="match status" value="1"/>
</dbReference>
<dbReference type="PANTHER" id="PTHR32071">
    <property type="entry name" value="TRANSCRIPTIONAL REGULATORY PROTEIN"/>
    <property type="match status" value="1"/>
</dbReference>
<sequence>MSVSQVLVVDDETAIRQVMASYIKQAGYLVDSAKNGEEALSKLSGGDFDIVVCDINMPDITGIDVVRRAGKASIEASFIMMTAYASMDVAIEAMRAGAHDFIIKPVREEDVLHRIALLDKLIGMRNENRALRRVVMSEKEGACVLESQAVKEIDRLVAKVAPTDNTVLITGESGVGKGMVARDIHMRSDRADAPFIPVNCGAIPENLVESEFFGHVKGAFTGAVKAKKGLFLEANEGTIFLDEIGELPLGLQVKLLHVIESKEIRPVGHERTRPVDVRIVTATNRDLPCMIREGTFREDLYFRINVFHVDIPSLKDRKEDVVTLMKYFIGREAGKLTPGKPLTIDPEAEELLLSYDWPGNVRELENVVSRAVTLADNNNITIADLPPHVSKGSSFGGHGAVAVENGMGLREQVQAFEGRVIEKAIQEANGDRKLAAERLDIGLSSLYRKLDENEKTA</sequence>
<dbReference type="InterPro" id="IPR011006">
    <property type="entry name" value="CheY-like_superfamily"/>
</dbReference>
<dbReference type="InterPro" id="IPR025943">
    <property type="entry name" value="Sigma_54_int_dom_ATP-bd_2"/>
</dbReference>
<dbReference type="PANTHER" id="PTHR32071:SF81">
    <property type="entry name" value="PROPIONATE CATABOLISM OPERON REGULATORY PROTEIN"/>
    <property type="match status" value="1"/>
</dbReference>
<dbReference type="Gene3D" id="3.40.50.300">
    <property type="entry name" value="P-loop containing nucleotide triphosphate hydrolases"/>
    <property type="match status" value="1"/>
</dbReference>
<dbReference type="Gene3D" id="3.40.50.2300">
    <property type="match status" value="1"/>
</dbReference>
<dbReference type="PROSITE" id="PS00688">
    <property type="entry name" value="SIGMA54_INTERACT_3"/>
    <property type="match status" value="1"/>
</dbReference>
<feature type="domain" description="Response regulatory" evidence="7">
    <location>
        <begin position="5"/>
        <end position="119"/>
    </location>
</feature>
<dbReference type="GO" id="GO:0000160">
    <property type="term" value="P:phosphorelay signal transduction system"/>
    <property type="evidence" value="ECO:0007669"/>
    <property type="project" value="InterPro"/>
</dbReference>
<dbReference type="Pfam" id="PF00072">
    <property type="entry name" value="Response_reg"/>
    <property type="match status" value="1"/>
</dbReference>
<dbReference type="InterPro" id="IPR002197">
    <property type="entry name" value="HTH_Fis"/>
</dbReference>
<keyword evidence="3" id="KW-0805">Transcription regulation</keyword>
<dbReference type="GO" id="GO:0005524">
    <property type="term" value="F:ATP binding"/>
    <property type="evidence" value="ECO:0007669"/>
    <property type="project" value="UniProtKB-KW"/>
</dbReference>
<evidence type="ECO:0000256" key="5">
    <source>
        <dbReference type="ARBA" id="ARBA00023163"/>
    </source>
</evidence>
<dbReference type="EMBL" id="UOGC01000005">
    <property type="protein sequence ID" value="VAX15314.1"/>
    <property type="molecule type" value="Genomic_DNA"/>
</dbReference>
<gene>
    <name evidence="8" type="ORF">MNBD_NITROSPINAE01-993</name>
</gene>
<dbReference type="CDD" id="cd00009">
    <property type="entry name" value="AAA"/>
    <property type="match status" value="1"/>
</dbReference>
<dbReference type="Gene3D" id="1.10.10.60">
    <property type="entry name" value="Homeodomain-like"/>
    <property type="match status" value="1"/>
</dbReference>
<protein>
    <submittedName>
        <fullName evidence="8">Signal-transduction regulatory protein FlgR</fullName>
    </submittedName>
</protein>
<dbReference type="SMART" id="SM00448">
    <property type="entry name" value="REC"/>
    <property type="match status" value="1"/>
</dbReference>
<dbReference type="SMART" id="SM00382">
    <property type="entry name" value="AAA"/>
    <property type="match status" value="1"/>
</dbReference>
<evidence type="ECO:0000259" key="7">
    <source>
        <dbReference type="PROSITE" id="PS50110"/>
    </source>
</evidence>
<dbReference type="InterPro" id="IPR002078">
    <property type="entry name" value="Sigma_54_int"/>
</dbReference>
<name>A0A3B1BTY0_9ZZZZ</name>
<feature type="domain" description="Sigma-54 factor interaction" evidence="6">
    <location>
        <begin position="143"/>
        <end position="373"/>
    </location>
</feature>
<keyword evidence="4" id="KW-0238">DNA-binding</keyword>
<dbReference type="SUPFAM" id="SSF52172">
    <property type="entry name" value="CheY-like"/>
    <property type="match status" value="1"/>
</dbReference>
<evidence type="ECO:0000256" key="2">
    <source>
        <dbReference type="ARBA" id="ARBA00022840"/>
    </source>
</evidence>
<dbReference type="Pfam" id="PF02954">
    <property type="entry name" value="HTH_8"/>
    <property type="match status" value="1"/>
</dbReference>
<evidence type="ECO:0000259" key="6">
    <source>
        <dbReference type="PROSITE" id="PS50045"/>
    </source>
</evidence>
<keyword evidence="2" id="KW-0067">ATP-binding</keyword>
<dbReference type="Pfam" id="PF00158">
    <property type="entry name" value="Sigma54_activat"/>
    <property type="match status" value="1"/>
</dbReference>
<dbReference type="GO" id="GO:0006355">
    <property type="term" value="P:regulation of DNA-templated transcription"/>
    <property type="evidence" value="ECO:0007669"/>
    <property type="project" value="InterPro"/>
</dbReference>
<dbReference type="AlphaFoldDB" id="A0A3B1BTY0"/>
<dbReference type="InterPro" id="IPR001789">
    <property type="entry name" value="Sig_transdc_resp-reg_receiver"/>
</dbReference>
<dbReference type="CDD" id="cd00156">
    <property type="entry name" value="REC"/>
    <property type="match status" value="1"/>
</dbReference>
<evidence type="ECO:0000256" key="4">
    <source>
        <dbReference type="ARBA" id="ARBA00023125"/>
    </source>
</evidence>
<dbReference type="InterPro" id="IPR003593">
    <property type="entry name" value="AAA+_ATPase"/>
</dbReference>
<dbReference type="Pfam" id="PF25601">
    <property type="entry name" value="AAA_lid_14"/>
    <property type="match status" value="1"/>
</dbReference>
<proteinExistence type="predicted"/>
<dbReference type="SUPFAM" id="SSF52540">
    <property type="entry name" value="P-loop containing nucleoside triphosphate hydrolases"/>
    <property type="match status" value="1"/>
</dbReference>
<evidence type="ECO:0000256" key="1">
    <source>
        <dbReference type="ARBA" id="ARBA00022741"/>
    </source>
</evidence>
<dbReference type="InterPro" id="IPR025944">
    <property type="entry name" value="Sigma_54_int_dom_CS"/>
</dbReference>
<dbReference type="InterPro" id="IPR025662">
    <property type="entry name" value="Sigma_54_int_dom_ATP-bd_1"/>
</dbReference>
<evidence type="ECO:0000256" key="3">
    <source>
        <dbReference type="ARBA" id="ARBA00023015"/>
    </source>
</evidence>